<dbReference type="PROSITE" id="PS00108">
    <property type="entry name" value="PROTEIN_KINASE_ST"/>
    <property type="match status" value="1"/>
</dbReference>
<dbReference type="EMBL" id="CAJPIZ010007816">
    <property type="protein sequence ID" value="CAG2110616.1"/>
    <property type="molecule type" value="Genomic_DNA"/>
</dbReference>
<evidence type="ECO:0000256" key="11">
    <source>
        <dbReference type="SAM" id="MobiDB-lite"/>
    </source>
</evidence>
<dbReference type="SUPFAM" id="SSF103243">
    <property type="entry name" value="KA1-like"/>
    <property type="match status" value="1"/>
</dbReference>
<evidence type="ECO:0000256" key="2">
    <source>
        <dbReference type="ARBA" id="ARBA00012513"/>
    </source>
</evidence>
<dbReference type="SUPFAM" id="SSF56112">
    <property type="entry name" value="Protein kinase-like (PK-like)"/>
    <property type="match status" value="1"/>
</dbReference>
<feature type="binding site" evidence="10">
    <location>
        <position position="69"/>
    </location>
    <ligand>
        <name>ATP</name>
        <dbReference type="ChEBI" id="CHEBI:30616"/>
    </ligand>
</feature>
<keyword evidence="5 10" id="KW-0547">Nucleotide-binding</keyword>
<comment type="catalytic activity">
    <reaction evidence="9">
        <text>L-seryl-[protein] + ATP = O-phospho-L-seryl-[protein] + ADP + H(+)</text>
        <dbReference type="Rhea" id="RHEA:17989"/>
        <dbReference type="Rhea" id="RHEA-COMP:9863"/>
        <dbReference type="Rhea" id="RHEA-COMP:11604"/>
        <dbReference type="ChEBI" id="CHEBI:15378"/>
        <dbReference type="ChEBI" id="CHEBI:29999"/>
        <dbReference type="ChEBI" id="CHEBI:30616"/>
        <dbReference type="ChEBI" id="CHEBI:83421"/>
        <dbReference type="ChEBI" id="CHEBI:456216"/>
        <dbReference type="EC" id="2.7.11.1"/>
    </reaction>
</comment>
<dbReference type="InterPro" id="IPR017441">
    <property type="entry name" value="Protein_kinase_ATP_BS"/>
</dbReference>
<dbReference type="InterPro" id="IPR028375">
    <property type="entry name" value="KA1/Ssp2_C"/>
</dbReference>
<dbReference type="EC" id="2.7.11.1" evidence="2"/>
<dbReference type="PANTHER" id="PTHR24346:SF30">
    <property type="entry name" value="MATERNAL EMBRYONIC LEUCINE ZIPPER KINASE"/>
    <property type="match status" value="1"/>
</dbReference>
<feature type="domain" description="KA1" evidence="13">
    <location>
        <begin position="595"/>
        <end position="642"/>
    </location>
</feature>
<dbReference type="Gene3D" id="3.30.310.80">
    <property type="entry name" value="Kinase associated domain 1, KA1"/>
    <property type="match status" value="1"/>
</dbReference>
<evidence type="ECO:0000256" key="7">
    <source>
        <dbReference type="ARBA" id="ARBA00022840"/>
    </source>
</evidence>
<dbReference type="InterPro" id="IPR011009">
    <property type="entry name" value="Kinase-like_dom_sf"/>
</dbReference>
<dbReference type="GO" id="GO:0004674">
    <property type="term" value="F:protein serine/threonine kinase activity"/>
    <property type="evidence" value="ECO:0007669"/>
    <property type="project" value="UniProtKB-KW"/>
</dbReference>
<keyword evidence="6" id="KW-0418">Kinase</keyword>
<comment type="similarity">
    <text evidence="1">Belongs to the protein kinase superfamily. CAMK Ser/Thr protein kinase family. SNF1 subfamily.</text>
</comment>
<gene>
    <name evidence="14" type="ORF">OSB1V03_LOCUS10599</name>
</gene>
<evidence type="ECO:0000256" key="4">
    <source>
        <dbReference type="ARBA" id="ARBA00022679"/>
    </source>
</evidence>
<dbReference type="InterPro" id="IPR000719">
    <property type="entry name" value="Prot_kinase_dom"/>
</dbReference>
<dbReference type="Pfam" id="PF00069">
    <property type="entry name" value="Pkinase"/>
    <property type="match status" value="1"/>
</dbReference>
<dbReference type="GO" id="GO:0035556">
    <property type="term" value="P:intracellular signal transduction"/>
    <property type="evidence" value="ECO:0007669"/>
    <property type="project" value="TreeGrafter"/>
</dbReference>
<evidence type="ECO:0000256" key="10">
    <source>
        <dbReference type="PROSITE-ProRule" id="PRU10141"/>
    </source>
</evidence>
<dbReference type="InterPro" id="IPR001772">
    <property type="entry name" value="KA1_dom"/>
</dbReference>
<evidence type="ECO:0000313" key="15">
    <source>
        <dbReference type="Proteomes" id="UP000759131"/>
    </source>
</evidence>
<dbReference type="FunFam" id="1.10.510.10:FF:000571">
    <property type="entry name" value="Maternal embryonic leucine zipper kinase"/>
    <property type="match status" value="1"/>
</dbReference>
<reference evidence="14" key="1">
    <citation type="submission" date="2020-11" db="EMBL/GenBank/DDBJ databases">
        <authorList>
            <person name="Tran Van P."/>
        </authorList>
    </citation>
    <scope>NUCLEOTIDE SEQUENCE</scope>
</reference>
<evidence type="ECO:0000313" key="14">
    <source>
        <dbReference type="EMBL" id="CAD7630186.1"/>
    </source>
</evidence>
<accession>A0A7R9Q2V7</accession>
<feature type="region of interest" description="Disordered" evidence="11">
    <location>
        <begin position="414"/>
        <end position="443"/>
    </location>
</feature>
<protein>
    <recommendedName>
        <fullName evidence="2">non-specific serine/threonine protein kinase</fullName>
        <ecNumber evidence="2">2.7.11.1</ecNumber>
    </recommendedName>
</protein>
<dbReference type="PANTHER" id="PTHR24346">
    <property type="entry name" value="MAP/MICROTUBULE AFFINITY-REGULATING KINASE"/>
    <property type="match status" value="1"/>
</dbReference>
<evidence type="ECO:0000256" key="3">
    <source>
        <dbReference type="ARBA" id="ARBA00022527"/>
    </source>
</evidence>
<evidence type="ECO:0000259" key="13">
    <source>
        <dbReference type="PROSITE" id="PS50032"/>
    </source>
</evidence>
<dbReference type="Pfam" id="PF02149">
    <property type="entry name" value="KA1"/>
    <property type="match status" value="1"/>
</dbReference>
<dbReference type="EMBL" id="OC862391">
    <property type="protein sequence ID" value="CAD7630186.1"/>
    <property type="molecule type" value="Genomic_DNA"/>
</dbReference>
<dbReference type="OrthoDB" id="6488637at2759"/>
<evidence type="ECO:0000256" key="6">
    <source>
        <dbReference type="ARBA" id="ARBA00022777"/>
    </source>
</evidence>
<dbReference type="InterPro" id="IPR008271">
    <property type="entry name" value="Ser/Thr_kinase_AS"/>
</dbReference>
<keyword evidence="15" id="KW-1185">Reference proteome</keyword>
<feature type="domain" description="Protein kinase" evidence="12">
    <location>
        <begin position="39"/>
        <end position="293"/>
    </location>
</feature>
<evidence type="ECO:0000259" key="12">
    <source>
        <dbReference type="PROSITE" id="PS50011"/>
    </source>
</evidence>
<dbReference type="PROSITE" id="PS50032">
    <property type="entry name" value="KA1"/>
    <property type="match status" value="1"/>
</dbReference>
<evidence type="ECO:0000256" key="8">
    <source>
        <dbReference type="ARBA" id="ARBA00047899"/>
    </source>
</evidence>
<keyword evidence="3" id="KW-0723">Serine/threonine-protein kinase</keyword>
<proteinExistence type="inferred from homology"/>
<dbReference type="PROSITE" id="PS50011">
    <property type="entry name" value="PROTEIN_KINASE_DOM"/>
    <property type="match status" value="1"/>
</dbReference>
<name>A0A7R9Q2V7_9ACAR</name>
<dbReference type="SMART" id="SM00220">
    <property type="entry name" value="S_TKc"/>
    <property type="match status" value="1"/>
</dbReference>
<dbReference type="GO" id="GO:0005524">
    <property type="term" value="F:ATP binding"/>
    <property type="evidence" value="ECO:0007669"/>
    <property type="project" value="UniProtKB-UniRule"/>
</dbReference>
<dbReference type="PROSITE" id="PS00107">
    <property type="entry name" value="PROTEIN_KINASE_ATP"/>
    <property type="match status" value="1"/>
</dbReference>
<keyword evidence="4" id="KW-0808">Transferase</keyword>
<comment type="catalytic activity">
    <reaction evidence="8">
        <text>L-threonyl-[protein] + ATP = O-phospho-L-threonyl-[protein] + ADP + H(+)</text>
        <dbReference type="Rhea" id="RHEA:46608"/>
        <dbReference type="Rhea" id="RHEA-COMP:11060"/>
        <dbReference type="Rhea" id="RHEA-COMP:11605"/>
        <dbReference type="ChEBI" id="CHEBI:15378"/>
        <dbReference type="ChEBI" id="CHEBI:30013"/>
        <dbReference type="ChEBI" id="CHEBI:30616"/>
        <dbReference type="ChEBI" id="CHEBI:61977"/>
        <dbReference type="ChEBI" id="CHEBI:456216"/>
        <dbReference type="EC" id="2.7.11.1"/>
    </reaction>
</comment>
<dbReference type="Proteomes" id="UP000759131">
    <property type="component" value="Unassembled WGS sequence"/>
</dbReference>
<dbReference type="FunFam" id="3.30.200.20:FF:000042">
    <property type="entry name" value="Aurora kinase A"/>
    <property type="match status" value="1"/>
</dbReference>
<feature type="region of interest" description="Disordered" evidence="11">
    <location>
        <begin position="497"/>
        <end position="525"/>
    </location>
</feature>
<feature type="compositionally biased region" description="Polar residues" evidence="11">
    <location>
        <begin position="506"/>
        <end position="520"/>
    </location>
</feature>
<keyword evidence="7 10" id="KW-0067">ATP-binding</keyword>
<evidence type="ECO:0000256" key="9">
    <source>
        <dbReference type="ARBA" id="ARBA00048679"/>
    </source>
</evidence>
<sequence>MFAPTITAMNRLIGRTDSPSAHVTQPKAPEDVDINQGYYVHTTKLGEGGFGTVRLATHYKTNQKVAIKKMNKLKLGGDLFRVKTEISALKVLNHDNIAQLLQVIETQDTIYLVLEYCSGGELFDYLISKQRLPESEAKEIMRSLVDVLKYIHESGFAHRDLKPENIMFDRNHKIKLIDFGLSAHCRSTDESQVHLKTCCGSPAYAAPELLKGMGYSGPSVDIWSAGVLLYALLTGELPFADNNLPVLYRKIQLGNYKIPQFLSNEANDLIGQMLRTDPNARANINEIKAHPWLRPSLDDSFSLSDIPVKPTINEVLDICRALKFSTVDRKSLERQILCDYGYNTATYWLIKNNPSVYQSLKSEASPLIPHMKLDRRRSRSVSNIAAAVESAEYSPKAVSAKRKSEFETLKGFQVKKPSPTGAHKPKPSPLAVSRNDGNNTPTRIPAVKRVAYKPSAKANDSIRMVRARLQSVDGVSPAKTARVLAPINDTYCTPDRRQKSFVAKTPNLNQTTGQSSSTAPKTEKKSLLKRLLESATPTKRVSPRVVRLSGADSKNITRTEFTDPQQLIAQLVEVLAKRNVLCTHKSNFLLRCVLSSMNTIVLSFNLEVCKTDETCVIFRKRLKGSAWDYKRICDDIDGLSANSLIDC</sequence>
<organism evidence="14">
    <name type="scientific">Medioppia subpectinata</name>
    <dbReference type="NCBI Taxonomy" id="1979941"/>
    <lineage>
        <taxon>Eukaryota</taxon>
        <taxon>Metazoa</taxon>
        <taxon>Ecdysozoa</taxon>
        <taxon>Arthropoda</taxon>
        <taxon>Chelicerata</taxon>
        <taxon>Arachnida</taxon>
        <taxon>Acari</taxon>
        <taxon>Acariformes</taxon>
        <taxon>Sarcoptiformes</taxon>
        <taxon>Oribatida</taxon>
        <taxon>Brachypylina</taxon>
        <taxon>Oppioidea</taxon>
        <taxon>Oppiidae</taxon>
        <taxon>Medioppia</taxon>
    </lineage>
</organism>
<evidence type="ECO:0000256" key="5">
    <source>
        <dbReference type="ARBA" id="ARBA00022741"/>
    </source>
</evidence>
<evidence type="ECO:0000256" key="1">
    <source>
        <dbReference type="ARBA" id="ARBA00006234"/>
    </source>
</evidence>
<dbReference type="AlphaFoldDB" id="A0A7R9Q2V7"/>
<dbReference type="Gene3D" id="1.10.510.10">
    <property type="entry name" value="Transferase(Phosphotransferase) domain 1"/>
    <property type="match status" value="1"/>
</dbReference>
<dbReference type="GO" id="GO:0005737">
    <property type="term" value="C:cytoplasm"/>
    <property type="evidence" value="ECO:0007669"/>
    <property type="project" value="TreeGrafter"/>
</dbReference>